<protein>
    <submittedName>
        <fullName evidence="8">Homoserine transporter</fullName>
    </submittedName>
</protein>
<proteinExistence type="inferred from homology"/>
<dbReference type="GO" id="GO:0005886">
    <property type="term" value="C:plasma membrane"/>
    <property type="evidence" value="ECO:0007669"/>
    <property type="project" value="UniProtKB-SubCell"/>
</dbReference>
<dbReference type="OrthoDB" id="9804822at2"/>
<feature type="transmembrane region" description="Helical" evidence="7">
    <location>
        <begin position="184"/>
        <end position="203"/>
    </location>
</feature>
<accession>A0A095V0U9</accession>
<feature type="transmembrane region" description="Helical" evidence="7">
    <location>
        <begin position="116"/>
        <end position="138"/>
    </location>
</feature>
<keyword evidence="9" id="KW-1185">Reference proteome</keyword>
<dbReference type="eggNOG" id="COG1280">
    <property type="taxonomic scope" value="Bacteria"/>
</dbReference>
<keyword evidence="4 7" id="KW-0812">Transmembrane</keyword>
<feature type="transmembrane region" description="Helical" evidence="7">
    <location>
        <begin position="144"/>
        <end position="168"/>
    </location>
</feature>
<dbReference type="Proteomes" id="UP000029577">
    <property type="component" value="Unassembled WGS sequence"/>
</dbReference>
<dbReference type="Pfam" id="PF01810">
    <property type="entry name" value="LysE"/>
    <property type="match status" value="1"/>
</dbReference>
<name>A0A095V0U9_9GAMM</name>
<dbReference type="PANTHER" id="PTHR30086">
    <property type="entry name" value="ARGININE EXPORTER PROTEIN ARGO"/>
    <property type="match status" value="1"/>
</dbReference>
<dbReference type="EMBL" id="JPKR02000005">
    <property type="protein sequence ID" value="KGD80123.1"/>
    <property type="molecule type" value="Genomic_DNA"/>
</dbReference>
<evidence type="ECO:0000256" key="3">
    <source>
        <dbReference type="ARBA" id="ARBA00022475"/>
    </source>
</evidence>
<evidence type="ECO:0000313" key="9">
    <source>
        <dbReference type="Proteomes" id="UP000029577"/>
    </source>
</evidence>
<evidence type="ECO:0000256" key="7">
    <source>
        <dbReference type="SAM" id="Phobius"/>
    </source>
</evidence>
<evidence type="ECO:0000256" key="6">
    <source>
        <dbReference type="ARBA" id="ARBA00023136"/>
    </source>
</evidence>
<gene>
    <name evidence="8" type="primary">rhtB</name>
    <name evidence="8" type="ORF">HA49_00135</name>
</gene>
<keyword evidence="6 7" id="KW-0472">Membrane</keyword>
<dbReference type="NCBIfam" id="NF007812">
    <property type="entry name" value="PRK10520.1"/>
    <property type="match status" value="1"/>
</dbReference>
<comment type="similarity">
    <text evidence="2">Belongs to the Rht family.</text>
</comment>
<evidence type="ECO:0000256" key="2">
    <source>
        <dbReference type="ARBA" id="ARBA00007928"/>
    </source>
</evidence>
<comment type="caution">
    <text evidence="8">The sequence shown here is derived from an EMBL/GenBank/DDBJ whole genome shotgun (WGS) entry which is preliminary data.</text>
</comment>
<keyword evidence="3" id="KW-1003">Cell membrane</keyword>
<reference evidence="8" key="1">
    <citation type="submission" date="2014-12" db="EMBL/GenBank/DDBJ databases">
        <title>The draft genome of the Tatumella morbirosei type strain, LMG23360T isolated from pineapple rot.</title>
        <authorList>
            <person name="Smits T.H."/>
            <person name="Palmer M."/>
            <person name="Venter S.N."/>
            <person name="Duffy B."/>
            <person name="Steenkamp E.T."/>
            <person name="Chan W.Y."/>
            <person name="Coutinho T.A."/>
            <person name="Coetzee M.P."/>
            <person name="De Maayer P."/>
        </authorList>
    </citation>
    <scope>NUCLEOTIDE SEQUENCE [LARGE SCALE GENOMIC DNA]</scope>
    <source>
        <strain evidence="8">LMG 23360</strain>
    </source>
</reference>
<sequence>MTFEWWITYLLTTTLLSLSPGSGAINTMSTGISHGFRGTQISIAGLQVGLATHIVLVGIGLGALFSHSLMAFEILKWAGAAYLIWLGIQQWRTKGAIDLNAVAKATSRGRVFKRAVLVNLTNPKSIVFLAALFPQFVIPHQPQMAQYLVLGLTTITVDILVMQGYALLSTRIARWIRGPHQMQLLNRVFGGVFMAIGVVLASARHSH</sequence>
<evidence type="ECO:0000256" key="5">
    <source>
        <dbReference type="ARBA" id="ARBA00022989"/>
    </source>
</evidence>
<comment type="subcellular location">
    <subcellularLocation>
        <location evidence="1">Cell membrane</location>
        <topology evidence="1">Multi-pass membrane protein</topology>
    </subcellularLocation>
</comment>
<dbReference type="PANTHER" id="PTHR30086:SF14">
    <property type="entry name" value="HOMOSERINE_HOMOSERINE LACTONE EFFLUX PROTEIN"/>
    <property type="match status" value="1"/>
</dbReference>
<feature type="transmembrane region" description="Helical" evidence="7">
    <location>
        <begin position="39"/>
        <end position="65"/>
    </location>
</feature>
<evidence type="ECO:0000313" key="8">
    <source>
        <dbReference type="EMBL" id="KGD80123.1"/>
    </source>
</evidence>
<dbReference type="InterPro" id="IPR001123">
    <property type="entry name" value="LeuE-type"/>
</dbReference>
<dbReference type="AlphaFoldDB" id="A0A095V0U9"/>
<organism evidence="8 9">
    <name type="scientific">Tatumella morbirosei</name>
    <dbReference type="NCBI Taxonomy" id="642227"/>
    <lineage>
        <taxon>Bacteria</taxon>
        <taxon>Pseudomonadati</taxon>
        <taxon>Pseudomonadota</taxon>
        <taxon>Gammaproteobacteria</taxon>
        <taxon>Enterobacterales</taxon>
        <taxon>Erwiniaceae</taxon>
        <taxon>Tatumella</taxon>
    </lineage>
</organism>
<dbReference type="PIRSF" id="PIRSF006324">
    <property type="entry name" value="LeuE"/>
    <property type="match status" value="1"/>
</dbReference>
<keyword evidence="5 7" id="KW-1133">Transmembrane helix</keyword>
<evidence type="ECO:0000256" key="4">
    <source>
        <dbReference type="ARBA" id="ARBA00022692"/>
    </source>
</evidence>
<dbReference type="GO" id="GO:0042970">
    <property type="term" value="F:homoserine transmembrane transporter activity"/>
    <property type="evidence" value="ECO:0007669"/>
    <property type="project" value="TreeGrafter"/>
</dbReference>
<dbReference type="STRING" id="642227.HA49_00135"/>
<evidence type="ECO:0000256" key="1">
    <source>
        <dbReference type="ARBA" id="ARBA00004651"/>
    </source>
</evidence>
<dbReference type="RefSeq" id="WP_038015382.1">
    <property type="nucleotide sequence ID" value="NZ_JPKR02000005.1"/>
</dbReference>